<feature type="domain" description="GFO/IDH/MocA-like oxidoreductase" evidence="2">
    <location>
        <begin position="186"/>
        <end position="293"/>
    </location>
</feature>
<accession>A0ABT4DKT0</accession>
<evidence type="ECO:0000259" key="1">
    <source>
        <dbReference type="Pfam" id="PF01408"/>
    </source>
</evidence>
<dbReference type="InterPro" id="IPR036291">
    <property type="entry name" value="NAD(P)-bd_dom_sf"/>
</dbReference>
<dbReference type="Gene3D" id="3.40.50.720">
    <property type="entry name" value="NAD(P)-binding Rossmann-like Domain"/>
    <property type="match status" value="1"/>
</dbReference>
<dbReference type="PANTHER" id="PTHR43377">
    <property type="entry name" value="BILIVERDIN REDUCTASE A"/>
    <property type="match status" value="1"/>
</dbReference>
<dbReference type="SUPFAM" id="SSF51735">
    <property type="entry name" value="NAD(P)-binding Rossmann-fold domains"/>
    <property type="match status" value="1"/>
</dbReference>
<reference evidence="3" key="1">
    <citation type="submission" date="2022-09" db="EMBL/GenBank/DDBJ databases">
        <authorList>
            <person name="Zoaiter M."/>
        </authorList>
    </citation>
    <scope>NUCLEOTIDE SEQUENCE</scope>
    <source>
        <strain evidence="3">DSM 19848</strain>
    </source>
</reference>
<keyword evidence="4" id="KW-1185">Reference proteome</keyword>
<evidence type="ECO:0000313" key="4">
    <source>
        <dbReference type="Proteomes" id="UP001062738"/>
    </source>
</evidence>
<dbReference type="SUPFAM" id="SSF55347">
    <property type="entry name" value="Glyceraldehyde-3-phosphate dehydrogenase-like, C-terminal domain"/>
    <property type="match status" value="1"/>
</dbReference>
<dbReference type="Pfam" id="PF22725">
    <property type="entry name" value="GFO_IDH_MocA_C3"/>
    <property type="match status" value="1"/>
</dbReference>
<evidence type="ECO:0000313" key="3">
    <source>
        <dbReference type="EMBL" id="MCY7009197.1"/>
    </source>
</evidence>
<dbReference type="Proteomes" id="UP001062738">
    <property type="component" value="Unassembled WGS sequence"/>
</dbReference>
<gene>
    <name evidence="3" type="ORF">OCK72_11255</name>
</gene>
<protein>
    <submittedName>
        <fullName evidence="3">Gfo/Idh/MocA family oxidoreductase</fullName>
    </submittedName>
</protein>
<sequence>MKKVCIGIVGAGYASILHCEGYKRVYGAEIILKTISDISEEKAKQMQEKYNFLTYTTNYEEMLKDDEIDVIDICTPPILHKEMIIKAIKAGKHVICEKPLLGYFGKEGDIAPIGKNVPKEEMYKFILKELDELEKVIKENNKFLMYAENFVYAPNIRKSIEIMKAKNSKILFLKGEESLRGSSSSSAGNWAGTGGGSLMRVGCHPLTAILYLKEEEAKYKNTTIEIESVTADVGQITSNITPNELKYHTVKVNDVEDFANVTISFSDGSKAIVMASDTVLGGTKNYIEIYTNNSSFICNLTPIDTLNVYMLDDDGMENIKFSEMLPTAIGWNKAFVSDEIIRGYTDELQDFINAIVEKREAYSNFKIAADTIKVIYAAYVSAETGKKFIFKGRR</sequence>
<dbReference type="PANTHER" id="PTHR43377:SF1">
    <property type="entry name" value="BILIVERDIN REDUCTASE A"/>
    <property type="match status" value="1"/>
</dbReference>
<dbReference type="RefSeq" id="WP_265152889.1">
    <property type="nucleotide sequence ID" value="NZ_JAOXXL010000055.1"/>
</dbReference>
<comment type="caution">
    <text evidence="3">The sequence shown here is derived from an EMBL/GenBank/DDBJ whole genome shotgun (WGS) entry which is preliminary data.</text>
</comment>
<name>A0ABT4DKT0_FUSSI</name>
<dbReference type="InterPro" id="IPR051450">
    <property type="entry name" value="Gfo/Idh/MocA_Oxidoreductases"/>
</dbReference>
<dbReference type="Pfam" id="PF01408">
    <property type="entry name" value="GFO_IDH_MocA"/>
    <property type="match status" value="1"/>
</dbReference>
<organism evidence="3 4">
    <name type="scientific">Fusobacterium simiae</name>
    <dbReference type="NCBI Taxonomy" id="855"/>
    <lineage>
        <taxon>Bacteria</taxon>
        <taxon>Fusobacteriati</taxon>
        <taxon>Fusobacteriota</taxon>
        <taxon>Fusobacteriia</taxon>
        <taxon>Fusobacteriales</taxon>
        <taxon>Fusobacteriaceae</taxon>
        <taxon>Fusobacterium</taxon>
    </lineage>
</organism>
<proteinExistence type="predicted"/>
<evidence type="ECO:0000259" key="2">
    <source>
        <dbReference type="Pfam" id="PF22725"/>
    </source>
</evidence>
<feature type="domain" description="Gfo/Idh/MocA-like oxidoreductase N-terminal" evidence="1">
    <location>
        <begin position="6"/>
        <end position="100"/>
    </location>
</feature>
<dbReference type="InterPro" id="IPR000683">
    <property type="entry name" value="Gfo/Idh/MocA-like_OxRdtase_N"/>
</dbReference>
<dbReference type="InterPro" id="IPR055170">
    <property type="entry name" value="GFO_IDH_MocA-like_dom"/>
</dbReference>
<dbReference type="EMBL" id="JAOXXL010000055">
    <property type="protein sequence ID" value="MCY7009197.1"/>
    <property type="molecule type" value="Genomic_DNA"/>
</dbReference>
<dbReference type="Gene3D" id="3.30.360.10">
    <property type="entry name" value="Dihydrodipicolinate Reductase, domain 2"/>
    <property type="match status" value="1"/>
</dbReference>